<dbReference type="RefSeq" id="WP_379773806.1">
    <property type="nucleotide sequence ID" value="NZ_JBHSMZ010000016.1"/>
</dbReference>
<organism evidence="1 2">
    <name type="scientific">Massilia aerilata</name>
    <dbReference type="NCBI Taxonomy" id="453817"/>
    <lineage>
        <taxon>Bacteria</taxon>
        <taxon>Pseudomonadati</taxon>
        <taxon>Pseudomonadota</taxon>
        <taxon>Betaproteobacteria</taxon>
        <taxon>Burkholderiales</taxon>
        <taxon>Oxalobacteraceae</taxon>
        <taxon>Telluria group</taxon>
        <taxon>Massilia</taxon>
    </lineage>
</organism>
<gene>
    <name evidence="1" type="ORF">ACFPO9_19665</name>
</gene>
<accession>A0ABW0S119</accession>
<name>A0ABW0S119_9BURK</name>
<reference evidence="2" key="1">
    <citation type="journal article" date="2019" name="Int. J. Syst. Evol. Microbiol.">
        <title>The Global Catalogue of Microorganisms (GCM) 10K type strain sequencing project: providing services to taxonomists for standard genome sequencing and annotation.</title>
        <authorList>
            <consortium name="The Broad Institute Genomics Platform"/>
            <consortium name="The Broad Institute Genome Sequencing Center for Infectious Disease"/>
            <person name="Wu L."/>
            <person name="Ma J."/>
        </authorList>
    </citation>
    <scope>NUCLEOTIDE SEQUENCE [LARGE SCALE GENOMIC DNA]</scope>
    <source>
        <strain evidence="2">CGMCC 4.5798</strain>
    </source>
</reference>
<protein>
    <recommendedName>
        <fullName evidence="3">LexA repressor DNA-binding domain-containing protein</fullName>
    </recommendedName>
</protein>
<evidence type="ECO:0008006" key="3">
    <source>
        <dbReference type="Google" id="ProtNLM"/>
    </source>
</evidence>
<keyword evidence="2" id="KW-1185">Reference proteome</keyword>
<comment type="caution">
    <text evidence="1">The sequence shown here is derived from an EMBL/GenBank/DDBJ whole genome shotgun (WGS) entry which is preliminary data.</text>
</comment>
<evidence type="ECO:0000313" key="1">
    <source>
        <dbReference type="EMBL" id="MFC5550741.1"/>
    </source>
</evidence>
<dbReference type="EMBL" id="JBHSMZ010000016">
    <property type="protein sequence ID" value="MFC5550741.1"/>
    <property type="molecule type" value="Genomic_DNA"/>
</dbReference>
<sequence>MRRHKSKQACRGLADQIEEALRRKPSTIQELCRDLGFSYYAIHVRLMALMTSGRVHYVKTPTNGGVGLAHVWHPGPASKEQLDELQRKDQARAVVPDRGPICTPQQVTTRAYTAVNRRDPLVAALFGPARQAAA</sequence>
<evidence type="ECO:0000313" key="2">
    <source>
        <dbReference type="Proteomes" id="UP001596086"/>
    </source>
</evidence>
<dbReference type="Proteomes" id="UP001596086">
    <property type="component" value="Unassembled WGS sequence"/>
</dbReference>
<proteinExistence type="predicted"/>